<accession>A0ABR3MBR2</accession>
<sequence>MLLLNSVAAVQPSPHSQLIGWKSAMMSSQNVIRALTNSLGATLNVTPLGRVTVCEKGREKCCGDRGRERESEREISTEEKAIMRGGSTCL</sequence>
<dbReference type="Proteomes" id="UP001558613">
    <property type="component" value="Unassembled WGS sequence"/>
</dbReference>
<evidence type="ECO:0000313" key="1">
    <source>
        <dbReference type="EMBL" id="KAL1262045.1"/>
    </source>
</evidence>
<name>A0ABR3MBR2_9TELE</name>
<gene>
    <name evidence="1" type="ORF">QQF64_007310</name>
</gene>
<keyword evidence="2" id="KW-1185">Reference proteome</keyword>
<dbReference type="EMBL" id="JAYMGO010000014">
    <property type="protein sequence ID" value="KAL1262045.1"/>
    <property type="molecule type" value="Genomic_DNA"/>
</dbReference>
<evidence type="ECO:0000313" key="2">
    <source>
        <dbReference type="Proteomes" id="UP001558613"/>
    </source>
</evidence>
<proteinExistence type="predicted"/>
<organism evidence="1 2">
    <name type="scientific">Cirrhinus molitorella</name>
    <name type="common">mud carp</name>
    <dbReference type="NCBI Taxonomy" id="172907"/>
    <lineage>
        <taxon>Eukaryota</taxon>
        <taxon>Metazoa</taxon>
        <taxon>Chordata</taxon>
        <taxon>Craniata</taxon>
        <taxon>Vertebrata</taxon>
        <taxon>Euteleostomi</taxon>
        <taxon>Actinopterygii</taxon>
        <taxon>Neopterygii</taxon>
        <taxon>Teleostei</taxon>
        <taxon>Ostariophysi</taxon>
        <taxon>Cypriniformes</taxon>
        <taxon>Cyprinidae</taxon>
        <taxon>Labeoninae</taxon>
        <taxon>Labeonini</taxon>
        <taxon>Cirrhinus</taxon>
    </lineage>
</organism>
<comment type="caution">
    <text evidence="1">The sequence shown here is derived from an EMBL/GenBank/DDBJ whole genome shotgun (WGS) entry which is preliminary data.</text>
</comment>
<reference evidence="1 2" key="1">
    <citation type="submission" date="2023-09" db="EMBL/GenBank/DDBJ databases">
        <authorList>
            <person name="Wang M."/>
        </authorList>
    </citation>
    <scope>NUCLEOTIDE SEQUENCE [LARGE SCALE GENOMIC DNA]</scope>
    <source>
        <strain evidence="1">GT-2023</strain>
        <tissue evidence="1">Liver</tissue>
    </source>
</reference>
<protein>
    <submittedName>
        <fullName evidence="1">Uncharacterized protein</fullName>
    </submittedName>
</protein>